<dbReference type="RefSeq" id="WP_117383365.1">
    <property type="nucleotide sequence ID" value="NZ_QWDE01000002.1"/>
</dbReference>
<gene>
    <name evidence="2" type="ORF">DYU05_12100</name>
</gene>
<dbReference type="OrthoDB" id="740324at2"/>
<proteinExistence type="predicted"/>
<dbReference type="EMBL" id="QWDE01000002">
    <property type="protein sequence ID" value="RFZ82895.1"/>
    <property type="molecule type" value="Genomic_DNA"/>
</dbReference>
<name>A0A3E2NPG2_9SPHI</name>
<feature type="domain" description="BT-3987-like N-terminal" evidence="1">
    <location>
        <begin position="42"/>
        <end position="160"/>
    </location>
</feature>
<dbReference type="Proteomes" id="UP000260823">
    <property type="component" value="Unassembled WGS sequence"/>
</dbReference>
<evidence type="ECO:0000313" key="3">
    <source>
        <dbReference type="Proteomes" id="UP000260823"/>
    </source>
</evidence>
<dbReference type="AlphaFoldDB" id="A0A3E2NPG2"/>
<organism evidence="2 3">
    <name type="scientific">Mucilaginibacter terrenus</name>
    <dbReference type="NCBI Taxonomy" id="2482727"/>
    <lineage>
        <taxon>Bacteria</taxon>
        <taxon>Pseudomonadati</taxon>
        <taxon>Bacteroidota</taxon>
        <taxon>Sphingobacteriia</taxon>
        <taxon>Sphingobacteriales</taxon>
        <taxon>Sphingobacteriaceae</taxon>
        <taxon>Mucilaginibacter</taxon>
    </lineage>
</organism>
<dbReference type="Pfam" id="PF08522">
    <property type="entry name" value="BT_3987-like_N"/>
    <property type="match status" value="1"/>
</dbReference>
<dbReference type="InterPro" id="IPR013728">
    <property type="entry name" value="BT_3987-like_N"/>
</dbReference>
<comment type="caution">
    <text evidence="2">The sequence shown here is derived from an EMBL/GenBank/DDBJ whole genome shotgun (WGS) entry which is preliminary data.</text>
</comment>
<keyword evidence="3" id="KW-1185">Reference proteome</keyword>
<sequence length="323" mass="34831">MKKFLKIVSALALVTGLSSCLKEEAEIGSKPQNIVEFYTTDGYISGVNDQYAVYAKQYVAGTPGTFDVTVSYSGTDVAPQDITVEVGVDEAALAKYNTKAEANDEDGYELLPSTYYAIPTTTVVIKKGERRATFPVNVAITSTFDFSKSYALPLTIKSASMGTISGNFGSVLYSIGAKNKYDGRYTVTGTMVDLTNAAFTAKSPTGFDLYTITSSTAVMFDYGYAKTYGHRFLSSGSDSYYGSFSPVFTFDDAGNITKVVNFYGQPASNGRSAQLDPSGQNKFISGTPGTKGATFKVSYFLLQPGSTVRTKFDETWVYEGPRP</sequence>
<protein>
    <submittedName>
        <fullName evidence="2">DUF1735 domain-containing protein</fullName>
    </submittedName>
</protein>
<accession>A0A3E2NPG2</accession>
<evidence type="ECO:0000259" key="1">
    <source>
        <dbReference type="Pfam" id="PF08522"/>
    </source>
</evidence>
<evidence type="ECO:0000313" key="2">
    <source>
        <dbReference type="EMBL" id="RFZ82895.1"/>
    </source>
</evidence>
<dbReference type="Gene3D" id="2.60.40.1740">
    <property type="entry name" value="hypothetical protein (bacova_03559)"/>
    <property type="match status" value="1"/>
</dbReference>
<reference evidence="2 3" key="1">
    <citation type="submission" date="2018-08" db="EMBL/GenBank/DDBJ databases">
        <title>Mucilaginibacter terrae sp. nov., isolated from manganese diggings.</title>
        <authorList>
            <person name="Huang Y."/>
            <person name="Zhou Z."/>
        </authorList>
    </citation>
    <scope>NUCLEOTIDE SEQUENCE [LARGE SCALE GENOMIC DNA]</scope>
    <source>
        <strain evidence="2 3">ZH6</strain>
    </source>
</reference>
<dbReference type="PROSITE" id="PS51257">
    <property type="entry name" value="PROKAR_LIPOPROTEIN"/>
    <property type="match status" value="1"/>
</dbReference>